<dbReference type="InParanoid" id="F2URQ4"/>
<dbReference type="Proteomes" id="UP000007799">
    <property type="component" value="Unassembled WGS sequence"/>
</dbReference>
<name>F2URQ4_SALR5</name>
<proteinExistence type="predicted"/>
<dbReference type="EMBL" id="GL832992">
    <property type="protein sequence ID" value="EGD80309.1"/>
    <property type="molecule type" value="Genomic_DNA"/>
</dbReference>
<organism evidence="2">
    <name type="scientific">Salpingoeca rosetta (strain ATCC 50818 / BSB-021)</name>
    <dbReference type="NCBI Taxonomy" id="946362"/>
    <lineage>
        <taxon>Eukaryota</taxon>
        <taxon>Choanoflagellata</taxon>
        <taxon>Craspedida</taxon>
        <taxon>Salpingoecidae</taxon>
        <taxon>Salpingoeca</taxon>
    </lineage>
</organism>
<dbReference type="RefSeq" id="XP_004988099.1">
    <property type="nucleotide sequence ID" value="XM_004988042.1"/>
</dbReference>
<accession>F2URQ4</accession>
<gene>
    <name evidence="1" type="ORF">PTSG_10564</name>
</gene>
<dbReference type="GeneID" id="16068625"/>
<dbReference type="KEGG" id="sre:PTSG_10564"/>
<dbReference type="AlphaFoldDB" id="F2URQ4"/>
<reference evidence="1" key="1">
    <citation type="submission" date="2009-08" db="EMBL/GenBank/DDBJ databases">
        <title>Annotation of Salpingoeca rosetta.</title>
        <authorList>
            <consortium name="The Broad Institute Genome Sequencing Platform"/>
            <person name="Russ C."/>
            <person name="Cuomo C."/>
            <person name="Burger G."/>
            <person name="Gray M.W."/>
            <person name="Holland P.W.H."/>
            <person name="King N."/>
            <person name="Lang F.B.F."/>
            <person name="Roger A.J."/>
            <person name="Ruiz-Trillo I."/>
            <person name="Young S.K."/>
            <person name="Zeng Q."/>
            <person name="Gargeya S."/>
            <person name="Alvarado L."/>
            <person name="Berlin A."/>
            <person name="Chapman S.B."/>
            <person name="Chen Z."/>
            <person name="Freedman E."/>
            <person name="Gellesch M."/>
            <person name="Goldberg J."/>
            <person name="Griggs A."/>
            <person name="Gujja S."/>
            <person name="Heilman E."/>
            <person name="Heiman D."/>
            <person name="Howarth C."/>
            <person name="Mehta T."/>
            <person name="Neiman D."/>
            <person name="Pearson M."/>
            <person name="Roberts A."/>
            <person name="Saif S."/>
            <person name="Shea T."/>
            <person name="Shenoy N."/>
            <person name="Sisk P."/>
            <person name="Stolte C."/>
            <person name="Sykes S."/>
            <person name="White J."/>
            <person name="Yandava C."/>
            <person name="Haas B."/>
            <person name="Nusbaum C."/>
            <person name="Birren B."/>
        </authorList>
    </citation>
    <scope>NUCLEOTIDE SEQUENCE [LARGE SCALE GENOMIC DNA]</scope>
    <source>
        <strain evidence="1">ATCC 50818</strain>
    </source>
</reference>
<keyword evidence="2" id="KW-1185">Reference proteome</keyword>
<evidence type="ECO:0000313" key="2">
    <source>
        <dbReference type="Proteomes" id="UP000007799"/>
    </source>
</evidence>
<evidence type="ECO:0000313" key="1">
    <source>
        <dbReference type="EMBL" id="EGD80309.1"/>
    </source>
</evidence>
<protein>
    <submittedName>
        <fullName evidence="1">Uncharacterized protein</fullName>
    </submittedName>
</protein>
<sequence length="105" mass="11939">MATPAETVDLKPDEEGAEDEASTLNELLKLIDEYDDRDALHSFFERLEQEEHDRVRGVAVPTLHAEFSKLICDPEASDKRISVILSIAARIHVEAEARRPERKQD</sequence>